<feature type="binding site" evidence="8">
    <location>
        <position position="99"/>
    </location>
    <ligand>
        <name>xanthine</name>
        <dbReference type="ChEBI" id="CHEBI:17712"/>
    </ligand>
</feature>
<comment type="catalytic activity">
    <reaction evidence="8">
        <text>XMP + diphosphate = xanthine + 5-phospho-alpha-D-ribose 1-diphosphate</text>
        <dbReference type="Rhea" id="RHEA:10800"/>
        <dbReference type="ChEBI" id="CHEBI:17712"/>
        <dbReference type="ChEBI" id="CHEBI:33019"/>
        <dbReference type="ChEBI" id="CHEBI:57464"/>
        <dbReference type="ChEBI" id="CHEBI:58017"/>
        <dbReference type="EC" id="2.4.2.22"/>
    </reaction>
</comment>
<evidence type="ECO:0000256" key="7">
    <source>
        <dbReference type="ARBA" id="ARBA00023136"/>
    </source>
</evidence>
<dbReference type="UniPathway" id="UPA00602">
    <property type="reaction ID" value="UER00658"/>
</dbReference>
<comment type="pathway">
    <text evidence="8">Purine metabolism; XMP biosynthesis via salvage pathway; XMP from xanthine: step 1/1.</text>
</comment>
<dbReference type="KEGG" id="bid:Bind_1131"/>
<feature type="binding site" evidence="8">
    <location>
        <position position="142"/>
    </location>
    <ligand>
        <name>xanthine</name>
        <dbReference type="ChEBI" id="CHEBI:17712"/>
    </ligand>
</feature>
<dbReference type="PANTHER" id="PTHR39563:SF1">
    <property type="entry name" value="XANTHINE-GUANINE PHOSPHORIBOSYLTRANSFERASE"/>
    <property type="match status" value="1"/>
</dbReference>
<keyword evidence="7 8" id="KW-0472">Membrane</keyword>
<comment type="catalytic activity">
    <reaction evidence="8">
        <text>IMP + diphosphate = hypoxanthine + 5-phospho-alpha-D-ribose 1-diphosphate</text>
        <dbReference type="Rhea" id="RHEA:17973"/>
        <dbReference type="ChEBI" id="CHEBI:17368"/>
        <dbReference type="ChEBI" id="CHEBI:33019"/>
        <dbReference type="ChEBI" id="CHEBI:58017"/>
        <dbReference type="ChEBI" id="CHEBI:58053"/>
    </reaction>
</comment>
<evidence type="ECO:0000256" key="4">
    <source>
        <dbReference type="ARBA" id="ARBA00022723"/>
    </source>
</evidence>
<dbReference type="SUPFAM" id="SSF53271">
    <property type="entry name" value="PRTase-like"/>
    <property type="match status" value="1"/>
</dbReference>
<evidence type="ECO:0000256" key="5">
    <source>
        <dbReference type="ARBA" id="ARBA00022726"/>
    </source>
</evidence>
<dbReference type="Pfam" id="PF00156">
    <property type="entry name" value="Pribosyltran"/>
    <property type="match status" value="1"/>
</dbReference>
<dbReference type="GO" id="GO:0000310">
    <property type="term" value="F:xanthine phosphoribosyltransferase activity"/>
    <property type="evidence" value="ECO:0007669"/>
    <property type="project" value="UniProtKB-UniRule"/>
</dbReference>
<dbReference type="Gene3D" id="3.40.50.2020">
    <property type="match status" value="1"/>
</dbReference>
<dbReference type="Proteomes" id="UP000001695">
    <property type="component" value="Chromosome"/>
</dbReference>
<comment type="subunit">
    <text evidence="8">Homotetramer.</text>
</comment>
<dbReference type="InterPro" id="IPR029057">
    <property type="entry name" value="PRTase-like"/>
</dbReference>
<keyword evidence="4 8" id="KW-0479">Metal-binding</keyword>
<dbReference type="PANTHER" id="PTHR39563">
    <property type="entry name" value="XANTHINE PHOSPHORIBOSYLTRANSFERASE"/>
    <property type="match status" value="1"/>
</dbReference>
<evidence type="ECO:0000256" key="1">
    <source>
        <dbReference type="ARBA" id="ARBA00022475"/>
    </source>
</evidence>
<proteinExistence type="inferred from homology"/>
<dbReference type="EMBL" id="CP001016">
    <property type="protein sequence ID" value="ACB94773.1"/>
    <property type="molecule type" value="Genomic_DNA"/>
</dbReference>
<sequence length="159" mass="17694">MSQKNYQVSWDQFHRDARTLARRLMDLGPFRGMAAVTRGGLVPAAIVARELNLRLIDTFCVASYGADNDLAQTKILKRITAELAGEEGQGLLVIDDLVDTGTTARLIREQLPKAHIATLYAKPMGLPLVDTFVMEVAQETWIDFPWDLGLDFQAPLVPR</sequence>
<keyword evidence="11" id="KW-1185">Reference proteome</keyword>
<dbReference type="RefSeq" id="WP_012384130.1">
    <property type="nucleotide sequence ID" value="NC_010581.1"/>
</dbReference>
<reference evidence="10 11" key="2">
    <citation type="journal article" date="2010" name="J. Bacteriol.">
        <title>Complete genome sequence of Beijerinckia indica subsp. indica.</title>
        <authorList>
            <person name="Tamas I."/>
            <person name="Dedysh S.N."/>
            <person name="Liesack W."/>
            <person name="Stott M.B."/>
            <person name="Alam M."/>
            <person name="Murrell J.C."/>
            <person name="Dunfield P.F."/>
        </authorList>
    </citation>
    <scope>NUCLEOTIDE SEQUENCE [LARGE SCALE GENOMIC DNA]</scope>
    <source>
        <strain evidence="11">ATCC 9039 / DSM 1715 / NCIMB 8712</strain>
    </source>
</reference>
<dbReference type="CDD" id="cd06223">
    <property type="entry name" value="PRTases_typeI"/>
    <property type="match status" value="1"/>
</dbReference>
<protein>
    <recommendedName>
        <fullName evidence="8">Xanthine-guanine phosphoribosyltransferase</fullName>
        <shortName evidence="8">XGPRT</shortName>
        <ecNumber evidence="8">2.4.2.22</ecNumber>
    </recommendedName>
    <alternativeName>
        <fullName evidence="8">Xanthine phosphoribosyltransferase</fullName>
    </alternativeName>
</protein>
<accession>B2IJ10</accession>
<gene>
    <name evidence="8" type="primary">gpt</name>
    <name evidence="10" type="ordered locus">Bind_1131</name>
</gene>
<dbReference type="InterPro" id="IPR023747">
    <property type="entry name" value="Xanthine_Guanine_PRibTrfase"/>
</dbReference>
<feature type="binding site" evidence="8">
    <location>
        <begin position="95"/>
        <end position="103"/>
    </location>
    <ligand>
        <name>5-phospho-alpha-D-ribose 1-diphosphate</name>
        <dbReference type="ChEBI" id="CHEBI:58017"/>
    </ligand>
</feature>
<feature type="binding site" evidence="8">
    <location>
        <position position="96"/>
    </location>
    <ligand>
        <name>Mg(2+)</name>
        <dbReference type="ChEBI" id="CHEBI:18420"/>
    </ligand>
</feature>
<dbReference type="GO" id="GO:0052657">
    <property type="term" value="F:guanine phosphoribosyltransferase activity"/>
    <property type="evidence" value="ECO:0007669"/>
    <property type="project" value="RHEA"/>
</dbReference>
<feature type="domain" description="Phosphoribosyltransferase" evidence="9">
    <location>
        <begin position="10"/>
        <end position="153"/>
    </location>
</feature>
<dbReference type="OrthoDB" id="9789690at2"/>
<dbReference type="STRING" id="395963.Bind_1131"/>
<comment type="caution">
    <text evidence="8">Lacks conserved residue(s) required for the propagation of feature annotation.</text>
</comment>
<evidence type="ECO:0000313" key="10">
    <source>
        <dbReference type="EMBL" id="ACB94773.1"/>
    </source>
</evidence>
<comment type="function">
    <text evidence="8">Purine salvage pathway enzyme that catalyzes the transfer of the ribosyl-5-phosphate group from 5-phospho-alpha-D-ribose 1-diphosphate (PRPP) to the N9 position of the 6-oxopurines guanine and xanthine to form the corresponding ribonucleotides GMP (guanosine 5'-monophosphate) and XMP (xanthosine 5'-monophosphate), with the release of PPi. To a lesser extent, also acts on hypoxanthine.</text>
</comment>
<keyword evidence="1 8" id="KW-1003">Cell membrane</keyword>
<feature type="binding site" evidence="8">
    <location>
        <position position="142"/>
    </location>
    <ligand>
        <name>guanine</name>
        <dbReference type="ChEBI" id="CHEBI:16235"/>
    </ligand>
</feature>
<dbReference type="GO" id="GO:0006166">
    <property type="term" value="P:purine ribonucleoside salvage"/>
    <property type="evidence" value="ECO:0007669"/>
    <property type="project" value="UniProtKB-KW"/>
</dbReference>
<reference evidence="11" key="1">
    <citation type="submission" date="2008-03" db="EMBL/GenBank/DDBJ databases">
        <title>Complete sequence of chromosome of Beijerinckia indica subsp. indica ATCC 9039.</title>
        <authorList>
            <consortium name="US DOE Joint Genome Institute"/>
            <person name="Copeland A."/>
            <person name="Lucas S."/>
            <person name="Lapidus A."/>
            <person name="Glavina del Rio T."/>
            <person name="Dalin E."/>
            <person name="Tice H."/>
            <person name="Bruce D."/>
            <person name="Goodwin L."/>
            <person name="Pitluck S."/>
            <person name="LaButti K."/>
            <person name="Schmutz J."/>
            <person name="Larimer F."/>
            <person name="Land M."/>
            <person name="Hauser L."/>
            <person name="Kyrpides N."/>
            <person name="Mikhailova N."/>
            <person name="Dunfield P.F."/>
            <person name="Dedysh S.N."/>
            <person name="Liesack W."/>
            <person name="Saw J.H."/>
            <person name="Alam M."/>
            <person name="Chen Y."/>
            <person name="Murrell J.C."/>
            <person name="Richardson P."/>
        </authorList>
    </citation>
    <scope>NUCLEOTIDE SEQUENCE [LARGE SCALE GENOMIC DNA]</scope>
    <source>
        <strain evidence="11">ATCC 9039 / DSM 1715 / NCIMB 8712</strain>
    </source>
</reference>
<organism evidence="10 11">
    <name type="scientific">Beijerinckia indica subsp. indica (strain ATCC 9039 / DSM 1715 / NCIMB 8712)</name>
    <dbReference type="NCBI Taxonomy" id="395963"/>
    <lineage>
        <taxon>Bacteria</taxon>
        <taxon>Pseudomonadati</taxon>
        <taxon>Pseudomonadota</taxon>
        <taxon>Alphaproteobacteria</taxon>
        <taxon>Hyphomicrobiales</taxon>
        <taxon>Beijerinckiaceae</taxon>
        <taxon>Beijerinckia</taxon>
    </lineage>
</organism>
<evidence type="ECO:0000256" key="6">
    <source>
        <dbReference type="ARBA" id="ARBA00022842"/>
    </source>
</evidence>
<evidence type="ECO:0000259" key="9">
    <source>
        <dbReference type="Pfam" id="PF00156"/>
    </source>
</evidence>
<comment type="pathway">
    <text evidence="8">Purine metabolism; GMP biosynthesis via salvage pathway; GMP from guanine: step 1/1.</text>
</comment>
<comment type="similarity">
    <text evidence="8">Belongs to the purine/pyrimidine phosphoribosyltransferase family. XGPT subfamily.</text>
</comment>
<dbReference type="HAMAP" id="MF_01903">
    <property type="entry name" value="XGPRT"/>
    <property type="match status" value="1"/>
</dbReference>
<feature type="binding site" evidence="8">
    <location>
        <position position="99"/>
    </location>
    <ligand>
        <name>guanine</name>
        <dbReference type="ChEBI" id="CHEBI:16235"/>
    </ligand>
</feature>
<keyword evidence="6 8" id="KW-0460">Magnesium</keyword>
<dbReference type="GO" id="GO:0004422">
    <property type="term" value="F:hypoxanthine phosphoribosyltransferase activity"/>
    <property type="evidence" value="ECO:0007669"/>
    <property type="project" value="RHEA"/>
</dbReference>
<comment type="catalytic activity">
    <reaction evidence="8">
        <text>GMP + diphosphate = guanine + 5-phospho-alpha-D-ribose 1-diphosphate</text>
        <dbReference type="Rhea" id="RHEA:25424"/>
        <dbReference type="ChEBI" id="CHEBI:16235"/>
        <dbReference type="ChEBI" id="CHEBI:33019"/>
        <dbReference type="ChEBI" id="CHEBI:58017"/>
        <dbReference type="ChEBI" id="CHEBI:58115"/>
    </reaction>
</comment>
<feature type="binding site" evidence="8">
    <location>
        <begin position="99"/>
        <end position="103"/>
    </location>
    <ligand>
        <name>GMP</name>
        <dbReference type="ChEBI" id="CHEBI:58115"/>
    </ligand>
</feature>
<dbReference type="NCBIfam" id="NF006613">
    <property type="entry name" value="PRK09177.1"/>
    <property type="match status" value="1"/>
</dbReference>
<dbReference type="eggNOG" id="COG2236">
    <property type="taxonomic scope" value="Bacteria"/>
</dbReference>
<keyword evidence="5 8" id="KW-0660">Purine salvage</keyword>
<dbReference type="GO" id="GO:0005886">
    <property type="term" value="C:plasma membrane"/>
    <property type="evidence" value="ECO:0007669"/>
    <property type="project" value="UniProtKB-SubCell"/>
</dbReference>
<evidence type="ECO:0000256" key="2">
    <source>
        <dbReference type="ARBA" id="ARBA00022676"/>
    </source>
</evidence>
<keyword evidence="3 8" id="KW-0808">Transferase</keyword>
<keyword evidence="2 8" id="KW-0328">Glycosyltransferase</keyword>
<keyword evidence="8" id="KW-0997">Cell inner membrane</keyword>
<comment type="cofactor">
    <cofactor evidence="8">
        <name>Mg(2+)</name>
        <dbReference type="ChEBI" id="CHEBI:18420"/>
    </cofactor>
</comment>
<evidence type="ECO:0000313" key="11">
    <source>
        <dbReference type="Proteomes" id="UP000001695"/>
    </source>
</evidence>
<feature type="binding site" evidence="8">
    <location>
        <begin position="38"/>
        <end position="39"/>
    </location>
    <ligand>
        <name>5-phospho-alpha-D-ribose 1-diphosphate</name>
        <dbReference type="ChEBI" id="CHEBI:58017"/>
    </ligand>
</feature>
<evidence type="ECO:0000256" key="8">
    <source>
        <dbReference type="HAMAP-Rule" id="MF_01903"/>
    </source>
</evidence>
<dbReference type="UniPathway" id="UPA00909">
    <property type="reaction ID" value="UER00887"/>
</dbReference>
<dbReference type="GO" id="GO:0032265">
    <property type="term" value="P:XMP salvage"/>
    <property type="evidence" value="ECO:0007669"/>
    <property type="project" value="UniProtKB-UniRule"/>
</dbReference>
<comment type="subcellular location">
    <subcellularLocation>
        <location evidence="8">Cell inner membrane</location>
        <topology evidence="8">Peripheral membrane protein</topology>
    </subcellularLocation>
</comment>
<dbReference type="HOGENOM" id="CLU_080904_3_0_5"/>
<dbReference type="GO" id="GO:0000287">
    <property type="term" value="F:magnesium ion binding"/>
    <property type="evidence" value="ECO:0007669"/>
    <property type="project" value="UniProtKB-UniRule"/>
</dbReference>
<evidence type="ECO:0000256" key="3">
    <source>
        <dbReference type="ARBA" id="ARBA00022679"/>
    </source>
</evidence>
<name>B2IJ10_BEII9</name>
<feature type="binding site" evidence="8">
    <location>
        <begin position="141"/>
        <end position="142"/>
    </location>
    <ligand>
        <name>GMP</name>
        <dbReference type="ChEBI" id="CHEBI:58115"/>
    </ligand>
</feature>
<dbReference type="AlphaFoldDB" id="B2IJ10"/>
<dbReference type="InterPro" id="IPR000836">
    <property type="entry name" value="PRTase_dom"/>
</dbReference>
<dbReference type="GO" id="GO:0032263">
    <property type="term" value="P:GMP salvage"/>
    <property type="evidence" value="ECO:0007669"/>
    <property type="project" value="UniProtKB-UniRule"/>
</dbReference>
<dbReference type="EC" id="2.4.2.22" evidence="8"/>